<evidence type="ECO:0000313" key="3">
    <source>
        <dbReference type="Proteomes" id="UP000184447"/>
    </source>
</evidence>
<dbReference type="RefSeq" id="WP_073340617.1">
    <property type="nucleotide sequence ID" value="NZ_FQXM01000032.1"/>
</dbReference>
<evidence type="ECO:0000313" key="2">
    <source>
        <dbReference type="EMBL" id="SHI00979.1"/>
    </source>
</evidence>
<dbReference type="Proteomes" id="UP000184447">
    <property type="component" value="Unassembled WGS sequence"/>
</dbReference>
<protein>
    <submittedName>
        <fullName evidence="2">Phage regulatory protein, rha family</fullName>
    </submittedName>
</protein>
<reference evidence="2 3" key="1">
    <citation type="submission" date="2016-11" db="EMBL/GenBank/DDBJ databases">
        <authorList>
            <person name="Jaros S."/>
            <person name="Januszkiewicz K."/>
            <person name="Wedrychowicz H."/>
        </authorList>
    </citation>
    <scope>NUCLEOTIDE SEQUENCE [LARGE SCALE GENOMIC DNA]</scope>
    <source>
        <strain evidence="2 3">DSM 8605</strain>
    </source>
</reference>
<accession>A0A1M5XMJ6</accession>
<dbReference type="Pfam" id="PF09669">
    <property type="entry name" value="Phage_pRha"/>
    <property type="match status" value="1"/>
</dbReference>
<name>A0A1M5XMJ6_9CLOT</name>
<dbReference type="NCBIfam" id="TIGR02681">
    <property type="entry name" value="phage_pRha"/>
    <property type="match status" value="1"/>
</dbReference>
<organism evidence="2 3">
    <name type="scientific">Clostridium grantii DSM 8605</name>
    <dbReference type="NCBI Taxonomy" id="1121316"/>
    <lineage>
        <taxon>Bacteria</taxon>
        <taxon>Bacillati</taxon>
        <taxon>Bacillota</taxon>
        <taxon>Clostridia</taxon>
        <taxon>Eubacteriales</taxon>
        <taxon>Clostridiaceae</taxon>
        <taxon>Clostridium</taxon>
    </lineage>
</organism>
<evidence type="ECO:0000259" key="1">
    <source>
        <dbReference type="Pfam" id="PF10552"/>
    </source>
</evidence>
<gene>
    <name evidence="2" type="ORF">SAMN02745207_03784</name>
</gene>
<dbReference type="OrthoDB" id="9812611at2"/>
<sequence>MEKRIDVITKEGVLLVSSSQVAENFNKRRRNVVRDIDNLISNLGGAQNCAGLFSEIKIENDQNKQSYREFLLTKEGFSILVMGFTGYEAIQWKLKYIEAFNKMEQALRSSYKGVSKEIEAIFLLDKKTSVIEKRITEVEETAYILPFQKKALIKARSKKVLTICGGTYSIYYKDKSFRGKVYQDIARNLRQIYNINEYDAIPRNKFDEAVAVVESYVLPIHLQYEMKRIEGGSLNE</sequence>
<dbReference type="EMBL" id="FQXM01000032">
    <property type="protein sequence ID" value="SHI00979.1"/>
    <property type="molecule type" value="Genomic_DNA"/>
</dbReference>
<dbReference type="STRING" id="1121316.SAMN02745207_03784"/>
<dbReference type="InterPro" id="IPR018878">
    <property type="entry name" value="ORF6C_dom"/>
</dbReference>
<feature type="domain" description="ORF6C" evidence="1">
    <location>
        <begin position="118"/>
        <end position="225"/>
    </location>
</feature>
<dbReference type="Pfam" id="PF10552">
    <property type="entry name" value="ORF6C"/>
    <property type="match status" value="1"/>
</dbReference>
<dbReference type="InterPro" id="IPR014054">
    <property type="entry name" value="Phage_regulatory_Rha"/>
</dbReference>
<proteinExistence type="predicted"/>
<keyword evidence="3" id="KW-1185">Reference proteome</keyword>
<dbReference type="AlphaFoldDB" id="A0A1M5XMJ6"/>